<dbReference type="FunFam" id="3.40.50.2000:FF:000107">
    <property type="entry name" value="Glycosyltransferase"/>
    <property type="match status" value="1"/>
</dbReference>
<dbReference type="Gene3D" id="3.40.50.2000">
    <property type="entry name" value="Glycogen Phosphorylase B"/>
    <property type="match status" value="2"/>
</dbReference>
<comment type="similarity">
    <text evidence="1 3">Belongs to the UDP-glycosyltransferase family.</text>
</comment>
<dbReference type="InterPro" id="IPR035595">
    <property type="entry name" value="UDP_glycos_trans_CS"/>
</dbReference>
<evidence type="ECO:0000256" key="5">
    <source>
        <dbReference type="SAM" id="MobiDB-lite"/>
    </source>
</evidence>
<evidence type="ECO:0000256" key="2">
    <source>
        <dbReference type="ARBA" id="ARBA00022679"/>
    </source>
</evidence>
<dbReference type="Proteomes" id="UP001497457">
    <property type="component" value="Chromosome 8b"/>
</dbReference>
<dbReference type="CDD" id="cd03784">
    <property type="entry name" value="GT1_Gtf-like"/>
    <property type="match status" value="1"/>
</dbReference>
<dbReference type="PANTHER" id="PTHR48047:SF174">
    <property type="entry name" value="GLYCOSYLTRANSFERASE"/>
    <property type="match status" value="1"/>
</dbReference>
<sequence length="506" mass="54540">MLQEEAQLPSTHEHETTPPKHRPRKTMAVAAAPSQALQQHGRELPHVAIFPLMAKGHTIPLLDLACLLRRRRLAAVTLFTTPGSNAAFVRAALARGGAGDAAVVELPFPDNGGAGAASGSVEGVASASYFTAFAEATLLLRPPFEAALAAMRPPASLLVADAFLYWAHASAAALGVPRLSFVGASAFAHVVREVCMRDKPGATPHQNGPGYDASTGTYTVPEFPHLRFKVAEFAPVSVPDIELSIKVGVAIAASHGMIVNTFHDLESRYIDHWNRHIGPRAWPVGPLCLARHSSSVDQARVKPTWIQWLDEKADDGRAVLYIALGTLIAIPEVQLKEVANGLDRAGVDFIWAVRPGDVDLGMGFEDRIKGRGKVVRDWVDQWEILQHASIRGFLTHGGWNSVLESITVGVPMAVWPMEFEQPVNARFVVDELKVGVRVHTNDGKFGSFVKSEEVTRVVRELMFGEAGVAVSTSVKATAARAQLAMSEGGSSWKAVEEMISDLCMTT</sequence>
<gene>
    <name evidence="6" type="ORF">URODEC1_LOCUS112875</name>
</gene>
<reference evidence="7" key="1">
    <citation type="submission" date="2024-06" db="EMBL/GenBank/DDBJ databases">
        <authorList>
            <person name="Ryan C."/>
        </authorList>
    </citation>
    <scope>NUCLEOTIDE SEQUENCE [LARGE SCALE GENOMIC DNA]</scope>
</reference>
<evidence type="ECO:0000313" key="6">
    <source>
        <dbReference type="EMBL" id="CAL5088543.1"/>
    </source>
</evidence>
<evidence type="ECO:0000313" key="7">
    <source>
        <dbReference type="Proteomes" id="UP001497457"/>
    </source>
</evidence>
<dbReference type="SUPFAM" id="SSF53756">
    <property type="entry name" value="UDP-Glycosyltransferase/glycogen phosphorylase"/>
    <property type="match status" value="1"/>
</dbReference>
<feature type="region of interest" description="Disordered" evidence="5">
    <location>
        <begin position="1"/>
        <end position="27"/>
    </location>
</feature>
<name>A0ABC9G5V7_9POAL</name>
<dbReference type="Pfam" id="PF00201">
    <property type="entry name" value="UDPGT"/>
    <property type="match status" value="1"/>
</dbReference>
<evidence type="ECO:0000256" key="1">
    <source>
        <dbReference type="ARBA" id="ARBA00009995"/>
    </source>
</evidence>
<dbReference type="GO" id="GO:0016757">
    <property type="term" value="F:glycosyltransferase activity"/>
    <property type="evidence" value="ECO:0007669"/>
    <property type="project" value="UniProtKB-KW"/>
</dbReference>
<proteinExistence type="inferred from homology"/>
<dbReference type="PANTHER" id="PTHR48047">
    <property type="entry name" value="GLYCOSYLTRANSFERASE"/>
    <property type="match status" value="1"/>
</dbReference>
<evidence type="ECO:0000256" key="4">
    <source>
        <dbReference type="RuleBase" id="RU362057"/>
    </source>
</evidence>
<dbReference type="InterPro" id="IPR002213">
    <property type="entry name" value="UDP_glucos_trans"/>
</dbReference>
<organism evidence="6 7">
    <name type="scientific">Urochloa decumbens</name>
    <dbReference type="NCBI Taxonomy" id="240449"/>
    <lineage>
        <taxon>Eukaryota</taxon>
        <taxon>Viridiplantae</taxon>
        <taxon>Streptophyta</taxon>
        <taxon>Embryophyta</taxon>
        <taxon>Tracheophyta</taxon>
        <taxon>Spermatophyta</taxon>
        <taxon>Magnoliopsida</taxon>
        <taxon>Liliopsida</taxon>
        <taxon>Poales</taxon>
        <taxon>Poaceae</taxon>
        <taxon>PACMAD clade</taxon>
        <taxon>Panicoideae</taxon>
        <taxon>Panicodae</taxon>
        <taxon>Paniceae</taxon>
        <taxon>Melinidinae</taxon>
        <taxon>Urochloa</taxon>
    </lineage>
</organism>
<dbReference type="EMBL" id="OZ075118">
    <property type="protein sequence ID" value="CAL5088543.1"/>
    <property type="molecule type" value="Genomic_DNA"/>
</dbReference>
<dbReference type="AlphaFoldDB" id="A0ABC9G5V7"/>
<evidence type="ECO:0000256" key="3">
    <source>
        <dbReference type="RuleBase" id="RU003718"/>
    </source>
</evidence>
<keyword evidence="3" id="KW-0328">Glycosyltransferase</keyword>
<keyword evidence="7" id="KW-1185">Reference proteome</keyword>
<dbReference type="PROSITE" id="PS00375">
    <property type="entry name" value="UDPGT"/>
    <property type="match status" value="1"/>
</dbReference>
<keyword evidence="2 3" id="KW-0808">Transferase</keyword>
<protein>
    <recommendedName>
        <fullName evidence="4">Glycosyltransferase</fullName>
        <ecNumber evidence="4">2.4.1.-</ecNumber>
    </recommendedName>
</protein>
<accession>A0ABC9G5V7</accession>
<dbReference type="EC" id="2.4.1.-" evidence="4"/>
<reference evidence="6 7" key="2">
    <citation type="submission" date="2024-10" db="EMBL/GenBank/DDBJ databases">
        <authorList>
            <person name="Ryan C."/>
        </authorList>
    </citation>
    <scope>NUCLEOTIDE SEQUENCE [LARGE SCALE GENOMIC DNA]</scope>
</reference>